<sequence>MASSGGSRFSNSVSAQDKGSRNKRKFGTEDEGKVPQQMDHPNFEFGKSYNSPSIKQQSVCTSRGFNYNKLETFTANLNSLGSGGTCNPEYGDYGDYGNYGDYGDYGHYRDESEADEIQDTDWSDTTQSQLEELSLTNLDMIFKNAIQKIVSYGYSEEVVRKATSRLGVCYGCKDTISNIVDNTLAFLKNNGPEVVSSGDFHFFEDLKQLERYMLAEMVCVLREVKPFFSAGDAMWCLLMCDMNVSHACAMDVGPSYRFCGHENTGSSSVSTASQLKSEGKSSITPSTPELDIPKPSKPNHLTVQRKERSSSSTDAVEEPFTVSGKCVSTISHSSVFQSSAPEEKSNGSRKGRTNRREPALRQSPAHMEKMYRACGSKGSLRSGKLNTLSNFLSNMNYKSAPDSTTSYSKNASLKTSKAVGADSSETEGSTNLSSKAGPTSRSSAHPVPSDNASGLPLASTRLSLSFDPFPSESNDTSKHECNVDSTSCGYCEISPDKVLDHWILKGKDELLLKLIRVRELQIQMQEWTEWGQQKVMQAAHTLNKDKAELKTLRQEKEEVAHLQKEKQTLEDNTMKKLAEMENALCKAGGQVERANAALQRLEVENYALRQEMENAKLQAEKSALSFQEASQKEKNTLKEFQSWERQKIIFQEELVNERVKLSQLQQLVEQAKEFQDPLEARWRREEKVQEEVLTQAISIRKEREQIMEALAKSNEDLIKEETNMQRNGADIQRLEKEIASLRLKNNSSKVAALHMGTDITYASRLAYVKNIPALKEANLNCSHEMITYACHLKDVKSIPASKDTNPSCIPEMINYASCLMDLKSIPALKETNPYCTPEMITYASCLTDDKSFPAFKETNSNYIPEMIDFQDSGIGDVQRERECVMCLTDEMSVVFLPCAHQVVCLKCNELHEKQGMKDCPSCRTPIQRRICVRLAEY</sequence>
<organism evidence="1 2">
    <name type="scientific">Persea americana</name>
    <name type="common">Avocado</name>
    <dbReference type="NCBI Taxonomy" id="3435"/>
    <lineage>
        <taxon>Eukaryota</taxon>
        <taxon>Viridiplantae</taxon>
        <taxon>Streptophyta</taxon>
        <taxon>Embryophyta</taxon>
        <taxon>Tracheophyta</taxon>
        <taxon>Spermatophyta</taxon>
        <taxon>Magnoliopsida</taxon>
        <taxon>Magnoliidae</taxon>
        <taxon>Laurales</taxon>
        <taxon>Lauraceae</taxon>
        <taxon>Persea</taxon>
    </lineage>
</organism>
<keyword evidence="2" id="KW-1185">Reference proteome</keyword>
<reference evidence="1 2" key="1">
    <citation type="journal article" date="2022" name="Hortic Res">
        <title>A haplotype resolved chromosomal level avocado genome allows analysis of novel avocado genes.</title>
        <authorList>
            <person name="Nath O."/>
            <person name="Fletcher S.J."/>
            <person name="Hayward A."/>
            <person name="Shaw L.M."/>
            <person name="Masouleh A.K."/>
            <person name="Furtado A."/>
            <person name="Henry R.J."/>
            <person name="Mitter N."/>
        </authorList>
    </citation>
    <scope>NUCLEOTIDE SEQUENCE [LARGE SCALE GENOMIC DNA]</scope>
    <source>
        <strain evidence="2">cv. Hass</strain>
    </source>
</reference>
<gene>
    <name evidence="1" type="ORF">MRB53_031118</name>
</gene>
<proteinExistence type="predicted"/>
<accession>A0ACC2KNN2</accession>
<comment type="caution">
    <text evidence="1">The sequence shown here is derived from an EMBL/GenBank/DDBJ whole genome shotgun (WGS) entry which is preliminary data.</text>
</comment>
<name>A0ACC2KNN2_PERAE</name>
<protein>
    <submittedName>
        <fullName evidence="1">Uncharacterized protein</fullName>
    </submittedName>
</protein>
<dbReference type="EMBL" id="CM056818">
    <property type="protein sequence ID" value="KAJ8622589.1"/>
    <property type="molecule type" value="Genomic_DNA"/>
</dbReference>
<dbReference type="Proteomes" id="UP001234297">
    <property type="component" value="Chromosome 10"/>
</dbReference>
<evidence type="ECO:0000313" key="2">
    <source>
        <dbReference type="Proteomes" id="UP001234297"/>
    </source>
</evidence>
<evidence type="ECO:0000313" key="1">
    <source>
        <dbReference type="EMBL" id="KAJ8622589.1"/>
    </source>
</evidence>